<evidence type="ECO:0000256" key="9">
    <source>
        <dbReference type="RuleBase" id="RU369079"/>
    </source>
</evidence>
<dbReference type="Proteomes" id="UP000480350">
    <property type="component" value="Unassembled WGS sequence"/>
</dbReference>
<dbReference type="GO" id="GO:0015740">
    <property type="term" value="P:C4-dicarboxylate transport"/>
    <property type="evidence" value="ECO:0007669"/>
    <property type="project" value="TreeGrafter"/>
</dbReference>
<protein>
    <recommendedName>
        <fullName evidence="9">TRAP transporter small permease protein</fullName>
    </recommendedName>
</protein>
<feature type="transmembrane region" description="Helical" evidence="9">
    <location>
        <begin position="86"/>
        <end position="108"/>
    </location>
</feature>
<evidence type="ECO:0000256" key="7">
    <source>
        <dbReference type="ARBA" id="ARBA00023136"/>
    </source>
</evidence>
<dbReference type="Pfam" id="PF04290">
    <property type="entry name" value="DctQ"/>
    <property type="match status" value="1"/>
</dbReference>
<feature type="transmembrane region" description="Helical" evidence="9">
    <location>
        <begin position="139"/>
        <end position="158"/>
    </location>
</feature>
<evidence type="ECO:0000313" key="12">
    <source>
        <dbReference type="Proteomes" id="UP000480350"/>
    </source>
</evidence>
<dbReference type="InterPro" id="IPR007387">
    <property type="entry name" value="TRAP_DctQ"/>
</dbReference>
<dbReference type="GO" id="GO:0022857">
    <property type="term" value="F:transmembrane transporter activity"/>
    <property type="evidence" value="ECO:0007669"/>
    <property type="project" value="UniProtKB-UniRule"/>
</dbReference>
<dbReference type="AlphaFoldDB" id="A0A7C9IQ37"/>
<keyword evidence="7 9" id="KW-0472">Membrane</keyword>
<keyword evidence="5 9" id="KW-0812">Transmembrane</keyword>
<reference evidence="11 12" key="2">
    <citation type="submission" date="2020-03" db="EMBL/GenBank/DDBJ databases">
        <title>Kangsaoukella pontilimi gen. nov., sp. nov., a new member of the family Rhodobacteraceae isolated from a tidal mudflat.</title>
        <authorList>
            <person name="Kim I.S."/>
        </authorList>
    </citation>
    <scope>NUCLEOTIDE SEQUENCE [LARGE SCALE GENOMIC DNA]</scope>
    <source>
        <strain evidence="11 12">GH1-50</strain>
    </source>
</reference>
<evidence type="ECO:0000256" key="8">
    <source>
        <dbReference type="ARBA" id="ARBA00038436"/>
    </source>
</evidence>
<name>A0A7C9IQ37_9RHOB</name>
<comment type="caution">
    <text evidence="11">The sequence shown here is derived from an EMBL/GenBank/DDBJ whole genome shotgun (WGS) entry which is preliminary data.</text>
</comment>
<keyword evidence="4 9" id="KW-0997">Cell inner membrane</keyword>
<sequence>MLETFQTIYRRVLRVILIAMLAVLLAVMSAQVVMRYGFNSSLIWSEELCRYLLIWISFLGLIAAYERGEVAALSFLTRVLPRVPAYGIAILGRVASLVLLVTIIRYGWLYAERAGGQAIPAARFILEELGQSGPIPTIFWVYIALPLGMGLVALRILFEVAALARGLYRGESLAILHDGEEGSAA</sequence>
<evidence type="ECO:0000259" key="10">
    <source>
        <dbReference type="Pfam" id="PF04290"/>
    </source>
</evidence>
<feature type="transmembrane region" description="Helical" evidence="9">
    <location>
        <begin position="48"/>
        <end position="65"/>
    </location>
</feature>
<accession>A0A7C9IQ37</accession>
<dbReference type="EMBL" id="WUPT01000001">
    <property type="protein sequence ID" value="MXQ07343.1"/>
    <property type="molecule type" value="Genomic_DNA"/>
</dbReference>
<evidence type="ECO:0000256" key="5">
    <source>
        <dbReference type="ARBA" id="ARBA00022692"/>
    </source>
</evidence>
<dbReference type="RefSeq" id="WP_160763220.1">
    <property type="nucleotide sequence ID" value="NZ_WUPT01000001.1"/>
</dbReference>
<keyword evidence="2 9" id="KW-0813">Transport</keyword>
<evidence type="ECO:0000256" key="6">
    <source>
        <dbReference type="ARBA" id="ARBA00022989"/>
    </source>
</evidence>
<dbReference type="PANTHER" id="PTHR35011:SF2">
    <property type="entry name" value="2,3-DIKETO-L-GULONATE TRAP TRANSPORTER SMALL PERMEASE PROTEIN YIAM"/>
    <property type="match status" value="1"/>
</dbReference>
<keyword evidence="6 9" id="KW-1133">Transmembrane helix</keyword>
<evidence type="ECO:0000313" key="11">
    <source>
        <dbReference type="EMBL" id="MXQ07343.1"/>
    </source>
</evidence>
<comment type="similarity">
    <text evidence="8 9">Belongs to the TRAP transporter small permease family.</text>
</comment>
<keyword evidence="12" id="KW-1185">Reference proteome</keyword>
<proteinExistence type="inferred from homology"/>
<dbReference type="PANTHER" id="PTHR35011">
    <property type="entry name" value="2,3-DIKETO-L-GULONATE TRAP TRANSPORTER SMALL PERMEASE PROTEIN YIAM"/>
    <property type="match status" value="1"/>
</dbReference>
<evidence type="ECO:0000256" key="3">
    <source>
        <dbReference type="ARBA" id="ARBA00022475"/>
    </source>
</evidence>
<keyword evidence="3" id="KW-1003">Cell membrane</keyword>
<feature type="domain" description="Tripartite ATP-independent periplasmic transporters DctQ component" evidence="10">
    <location>
        <begin position="25"/>
        <end position="165"/>
    </location>
</feature>
<feature type="transmembrane region" description="Helical" evidence="9">
    <location>
        <begin position="12"/>
        <end position="36"/>
    </location>
</feature>
<gene>
    <name evidence="11" type="ORF">GQ651_05730</name>
</gene>
<evidence type="ECO:0000256" key="1">
    <source>
        <dbReference type="ARBA" id="ARBA00004429"/>
    </source>
</evidence>
<comment type="subcellular location">
    <subcellularLocation>
        <location evidence="1 9">Cell inner membrane</location>
        <topology evidence="1 9">Multi-pass membrane protein</topology>
    </subcellularLocation>
</comment>
<dbReference type="InterPro" id="IPR055348">
    <property type="entry name" value="DctQ"/>
</dbReference>
<reference evidence="11 12" key="1">
    <citation type="submission" date="2019-12" db="EMBL/GenBank/DDBJ databases">
        <authorList>
            <person name="Lee S.D."/>
        </authorList>
    </citation>
    <scope>NUCLEOTIDE SEQUENCE [LARGE SCALE GENOMIC DNA]</scope>
    <source>
        <strain evidence="11 12">GH1-50</strain>
    </source>
</reference>
<organism evidence="11 12">
    <name type="scientific">Kangsaoukella pontilimi</name>
    <dbReference type="NCBI Taxonomy" id="2691042"/>
    <lineage>
        <taxon>Bacteria</taxon>
        <taxon>Pseudomonadati</taxon>
        <taxon>Pseudomonadota</taxon>
        <taxon>Alphaproteobacteria</taxon>
        <taxon>Rhodobacterales</taxon>
        <taxon>Paracoccaceae</taxon>
        <taxon>Kangsaoukella</taxon>
    </lineage>
</organism>
<dbReference type="GO" id="GO:0005886">
    <property type="term" value="C:plasma membrane"/>
    <property type="evidence" value="ECO:0007669"/>
    <property type="project" value="UniProtKB-SubCell"/>
</dbReference>
<evidence type="ECO:0000256" key="4">
    <source>
        <dbReference type="ARBA" id="ARBA00022519"/>
    </source>
</evidence>
<evidence type="ECO:0000256" key="2">
    <source>
        <dbReference type="ARBA" id="ARBA00022448"/>
    </source>
</evidence>
<comment type="subunit">
    <text evidence="9">The complex comprises the extracytoplasmic solute receptor protein and the two transmembrane proteins.</text>
</comment>
<comment type="function">
    <text evidence="9">Part of the tripartite ATP-independent periplasmic (TRAP) transport system.</text>
</comment>